<comment type="caution">
    <text evidence="1">The sequence shown here is derived from an EMBL/GenBank/DDBJ whole genome shotgun (WGS) entry which is preliminary data.</text>
</comment>
<name>A0A8S1EAI1_9PELO</name>
<keyword evidence="2" id="KW-1185">Reference proteome</keyword>
<dbReference type="EMBL" id="CADEPM010000001">
    <property type="protein sequence ID" value="CAB3398812.1"/>
    <property type="molecule type" value="Genomic_DNA"/>
</dbReference>
<reference evidence="1 2" key="1">
    <citation type="submission" date="2020-04" db="EMBL/GenBank/DDBJ databases">
        <authorList>
            <person name="Laetsch R D."/>
            <person name="Stevens L."/>
            <person name="Kumar S."/>
            <person name="Blaxter L. M."/>
        </authorList>
    </citation>
    <scope>NUCLEOTIDE SEQUENCE [LARGE SCALE GENOMIC DNA]</scope>
</reference>
<dbReference type="AlphaFoldDB" id="A0A8S1EAI1"/>
<evidence type="ECO:0000313" key="1">
    <source>
        <dbReference type="EMBL" id="CAB3398812.1"/>
    </source>
</evidence>
<sequence length="253" mass="29364">MLQVSKTKYLNKCLPENCVTNSFKAISQIANWKSTAQISQGADSETEKKISAFKQSIKILAMDIERIEQQKVREYEMEKADETFEKLLEIEKAKMNLKTNMGILKMELIDATNQDDAERDVHYHLEDFRHHYKNFQISLEQFEKRYDLQKQADHDDLIENLLAMRNICSKIDEQVGTSNDLSKIESNIDNFIEVVNNVAVKMADGKFSKKPFEQLKNELDNLVKSISLEKSNHVTNVLENARILDNEKKFAIQ</sequence>
<gene>
    <name evidence="1" type="ORF">CBOVIS_LOCUS2048</name>
</gene>
<organism evidence="1 2">
    <name type="scientific">Caenorhabditis bovis</name>
    <dbReference type="NCBI Taxonomy" id="2654633"/>
    <lineage>
        <taxon>Eukaryota</taxon>
        <taxon>Metazoa</taxon>
        <taxon>Ecdysozoa</taxon>
        <taxon>Nematoda</taxon>
        <taxon>Chromadorea</taxon>
        <taxon>Rhabditida</taxon>
        <taxon>Rhabditina</taxon>
        <taxon>Rhabditomorpha</taxon>
        <taxon>Rhabditoidea</taxon>
        <taxon>Rhabditidae</taxon>
        <taxon>Peloderinae</taxon>
        <taxon>Caenorhabditis</taxon>
    </lineage>
</organism>
<protein>
    <submittedName>
        <fullName evidence="1">Uncharacterized protein</fullName>
    </submittedName>
</protein>
<evidence type="ECO:0000313" key="2">
    <source>
        <dbReference type="Proteomes" id="UP000494206"/>
    </source>
</evidence>
<accession>A0A8S1EAI1</accession>
<proteinExistence type="predicted"/>
<dbReference type="Proteomes" id="UP000494206">
    <property type="component" value="Unassembled WGS sequence"/>
</dbReference>